<evidence type="ECO:0000313" key="9">
    <source>
        <dbReference type="Proteomes" id="UP000706039"/>
    </source>
</evidence>
<keyword evidence="6" id="KW-0732">Signal</keyword>
<dbReference type="RefSeq" id="WP_222988010.1">
    <property type="nucleotide sequence ID" value="NZ_JAINVV010000001.1"/>
</dbReference>
<keyword evidence="9" id="KW-1185">Reference proteome</keyword>
<feature type="active site" description="Charge relay system" evidence="5">
    <location>
        <position position="217"/>
    </location>
</feature>
<dbReference type="InterPro" id="IPR050131">
    <property type="entry name" value="Peptidase_S8_subtilisin-like"/>
</dbReference>
<feature type="active site" description="Charge relay system" evidence="5">
    <location>
        <position position="190"/>
    </location>
</feature>
<dbReference type="InterPro" id="IPR036852">
    <property type="entry name" value="Peptidase_S8/S53_dom_sf"/>
</dbReference>
<evidence type="ECO:0000256" key="2">
    <source>
        <dbReference type="ARBA" id="ARBA00022670"/>
    </source>
</evidence>
<feature type="active site" description="Charge relay system" evidence="5">
    <location>
        <position position="368"/>
    </location>
</feature>
<dbReference type="Pfam" id="PF00082">
    <property type="entry name" value="Peptidase_S8"/>
    <property type="match status" value="1"/>
</dbReference>
<gene>
    <name evidence="8" type="ORF">K7G82_01335</name>
</gene>
<evidence type="ECO:0000259" key="7">
    <source>
        <dbReference type="Pfam" id="PF00082"/>
    </source>
</evidence>
<accession>A0ABS7PHY6</accession>
<evidence type="ECO:0000313" key="8">
    <source>
        <dbReference type="EMBL" id="MBY8820912.1"/>
    </source>
</evidence>
<feature type="signal peptide" evidence="6">
    <location>
        <begin position="1"/>
        <end position="22"/>
    </location>
</feature>
<comment type="similarity">
    <text evidence="1 5">Belongs to the peptidase S8 family.</text>
</comment>
<keyword evidence="3 5" id="KW-0378">Hydrolase</keyword>
<dbReference type="PANTHER" id="PTHR43806">
    <property type="entry name" value="PEPTIDASE S8"/>
    <property type="match status" value="1"/>
</dbReference>
<feature type="chain" id="PRO_5045523388" evidence="6">
    <location>
        <begin position="23"/>
        <end position="425"/>
    </location>
</feature>
<name>A0ABS7PHY6_9SPHN</name>
<evidence type="ECO:0000256" key="1">
    <source>
        <dbReference type="ARBA" id="ARBA00011073"/>
    </source>
</evidence>
<evidence type="ECO:0000256" key="6">
    <source>
        <dbReference type="SAM" id="SignalP"/>
    </source>
</evidence>
<dbReference type="Gene3D" id="3.40.50.200">
    <property type="entry name" value="Peptidase S8/S53 domain"/>
    <property type="match status" value="1"/>
</dbReference>
<dbReference type="CDD" id="cd05561">
    <property type="entry name" value="Peptidases_S8_4"/>
    <property type="match status" value="1"/>
</dbReference>
<evidence type="ECO:0000256" key="3">
    <source>
        <dbReference type="ARBA" id="ARBA00022801"/>
    </source>
</evidence>
<comment type="caution">
    <text evidence="8">The sequence shown here is derived from an EMBL/GenBank/DDBJ whole genome shotgun (WGS) entry which is preliminary data.</text>
</comment>
<dbReference type="SUPFAM" id="SSF52743">
    <property type="entry name" value="Subtilisin-like"/>
    <property type="match status" value="1"/>
</dbReference>
<protein>
    <submittedName>
        <fullName evidence="8">S8 family serine peptidase</fullName>
    </submittedName>
</protein>
<keyword evidence="2 5" id="KW-0645">Protease</keyword>
<dbReference type="InterPro" id="IPR023828">
    <property type="entry name" value="Peptidase_S8_Ser-AS"/>
</dbReference>
<dbReference type="InterPro" id="IPR000209">
    <property type="entry name" value="Peptidase_S8/S53_dom"/>
</dbReference>
<sequence>MRRISPMILSCVIVGTAAPLHAQLVPAFPPVVERLPDAIDRTVAGTLDRVEPVATAARTLIVDRTRRLRDLVSTQSSTLEFDADGDPAVRGELMIVDATPDVMRRATEAGFTLIGEERIDGLDIVYTRLATPRGMKLARAEKRLRAIAGDAAVSADQLHFQSGASAPTSILALAGQPAPPRPAASIGMIDAGVARHPTLSGPIEQRGFAGAPRPSDHGTAIASLLVGGPPMRSPAAGSRLFVADVYGGSPAGGNAAAIARALGWLSAQRVPVVTISLVGPRNPLLERVVRAAQARGMMIVAAVGNDGPAAPPAYPASYDGVIAVTGVDGRNRALIEAGRALHLDFAAPGADMRAADGRGGMGTVRGTSFAAPLVAASLLAHYPSPDPARRDAAYRALAREAADLGVKGPDKLYGQGLICGACRVR</sequence>
<dbReference type="PANTHER" id="PTHR43806:SF11">
    <property type="entry name" value="CEREVISIN-RELATED"/>
    <property type="match status" value="1"/>
</dbReference>
<proteinExistence type="inferred from homology"/>
<dbReference type="EMBL" id="JAINVV010000001">
    <property type="protein sequence ID" value="MBY8820912.1"/>
    <property type="molecule type" value="Genomic_DNA"/>
</dbReference>
<keyword evidence="4 5" id="KW-0720">Serine protease</keyword>
<dbReference type="PROSITE" id="PS51892">
    <property type="entry name" value="SUBTILASE"/>
    <property type="match status" value="1"/>
</dbReference>
<reference evidence="8 9" key="1">
    <citation type="submission" date="2021-08" db="EMBL/GenBank/DDBJ databases">
        <authorList>
            <person name="Tuo L."/>
        </authorList>
    </citation>
    <scope>NUCLEOTIDE SEQUENCE [LARGE SCALE GENOMIC DNA]</scope>
    <source>
        <strain evidence="8 9">JCM 31229</strain>
    </source>
</reference>
<organism evidence="8 9">
    <name type="scientific">Sphingomonas colocasiae</name>
    <dbReference type="NCBI Taxonomy" id="1848973"/>
    <lineage>
        <taxon>Bacteria</taxon>
        <taxon>Pseudomonadati</taxon>
        <taxon>Pseudomonadota</taxon>
        <taxon>Alphaproteobacteria</taxon>
        <taxon>Sphingomonadales</taxon>
        <taxon>Sphingomonadaceae</taxon>
        <taxon>Sphingomonas</taxon>
    </lineage>
</organism>
<evidence type="ECO:0000256" key="4">
    <source>
        <dbReference type="ARBA" id="ARBA00022825"/>
    </source>
</evidence>
<dbReference type="Proteomes" id="UP000706039">
    <property type="component" value="Unassembled WGS sequence"/>
</dbReference>
<dbReference type="PROSITE" id="PS00138">
    <property type="entry name" value="SUBTILASE_SER"/>
    <property type="match status" value="1"/>
</dbReference>
<feature type="domain" description="Peptidase S8/S53" evidence="7">
    <location>
        <begin position="185"/>
        <end position="416"/>
    </location>
</feature>
<evidence type="ECO:0000256" key="5">
    <source>
        <dbReference type="PROSITE-ProRule" id="PRU01240"/>
    </source>
</evidence>